<protein>
    <submittedName>
        <fullName evidence="1">Uncharacterized protein</fullName>
    </submittedName>
</protein>
<dbReference type="KEGG" id="age:AA314_05420"/>
<reference evidence="1 2" key="1">
    <citation type="submission" date="2015-05" db="EMBL/GenBank/DDBJ databases">
        <title>Genome assembly of Archangium gephyra DSM 2261.</title>
        <authorList>
            <person name="Sharma G."/>
            <person name="Subramanian S."/>
        </authorList>
    </citation>
    <scope>NUCLEOTIDE SEQUENCE [LARGE SCALE GENOMIC DNA]</scope>
    <source>
        <strain evidence="1 2">DSM 2261</strain>
    </source>
</reference>
<name>A0AAC8QAK2_9BACT</name>
<evidence type="ECO:0000313" key="1">
    <source>
        <dbReference type="EMBL" id="AKJ03794.1"/>
    </source>
</evidence>
<gene>
    <name evidence="1" type="ORF">AA314_05420</name>
</gene>
<evidence type="ECO:0000313" key="2">
    <source>
        <dbReference type="Proteomes" id="UP000035579"/>
    </source>
</evidence>
<dbReference type="Proteomes" id="UP000035579">
    <property type="component" value="Chromosome"/>
</dbReference>
<accession>A0AAC8QAK2</accession>
<sequence>MLSPLSAGGIRGCSTKVDFFAVSLNDSASLCGGVASSPTACDMKSPEDSHFARNFRGARDDNFPDSL</sequence>
<dbReference type="EMBL" id="CP011509">
    <property type="protein sequence ID" value="AKJ03794.1"/>
    <property type="molecule type" value="Genomic_DNA"/>
</dbReference>
<proteinExistence type="predicted"/>
<dbReference type="AlphaFoldDB" id="A0AAC8QAK2"/>
<organism evidence="1 2">
    <name type="scientific">Archangium gephyra</name>
    <dbReference type="NCBI Taxonomy" id="48"/>
    <lineage>
        <taxon>Bacteria</taxon>
        <taxon>Pseudomonadati</taxon>
        <taxon>Myxococcota</taxon>
        <taxon>Myxococcia</taxon>
        <taxon>Myxococcales</taxon>
        <taxon>Cystobacterineae</taxon>
        <taxon>Archangiaceae</taxon>
        <taxon>Archangium</taxon>
    </lineage>
</organism>